<dbReference type="EMBL" id="CP019352">
    <property type="protein sequence ID" value="APY00618.1"/>
    <property type="molecule type" value="Genomic_DNA"/>
</dbReference>
<evidence type="ECO:0000313" key="1">
    <source>
        <dbReference type="EMBL" id="APY00618.1"/>
    </source>
</evidence>
<reference evidence="1 2" key="1">
    <citation type="submission" date="2017-01" db="EMBL/GenBank/DDBJ databases">
        <title>Complete genome of Lacinutrix venerupis DOK2-8 isolated from seawater in Dokdo.</title>
        <authorList>
            <person name="Chi W.-J."/>
            <person name="Kim J.H."/>
        </authorList>
    </citation>
    <scope>NUCLEOTIDE SEQUENCE [LARGE SCALE GENOMIC DNA]</scope>
    <source>
        <strain evidence="1 2">DOK2-8</strain>
    </source>
</reference>
<accession>A0AAC9LN26</accession>
<proteinExistence type="predicted"/>
<dbReference type="Proteomes" id="UP000187506">
    <property type="component" value="Chromosome"/>
</dbReference>
<protein>
    <recommendedName>
        <fullName evidence="3">SpoIIAA-like protein</fullName>
    </recommendedName>
</protein>
<evidence type="ECO:0000313" key="2">
    <source>
        <dbReference type="Proteomes" id="UP000187506"/>
    </source>
</evidence>
<evidence type="ECO:0008006" key="3">
    <source>
        <dbReference type="Google" id="ProtNLM"/>
    </source>
</evidence>
<organism evidence="1 2">
    <name type="scientific">Lacinutrix venerupis</name>
    <dbReference type="NCBI Taxonomy" id="1486034"/>
    <lineage>
        <taxon>Bacteria</taxon>
        <taxon>Pseudomonadati</taxon>
        <taxon>Bacteroidota</taxon>
        <taxon>Flavobacteriia</taxon>
        <taxon>Flavobacteriales</taxon>
        <taxon>Flavobacteriaceae</taxon>
        <taxon>Lacinutrix</taxon>
    </lineage>
</organism>
<name>A0AAC9LN26_9FLAO</name>
<sequence length="133" mass="15618">MGMFKYYNLPHAEVFIFDDFLIKQVKEGELVSYKETETFKELLDIHFKNKKVAYISNRVHSFSINPMVYKEAEKIPNLIAVAIIPGSESMRSNAEFEKQFYHKPYGIFDNLTDAIAWVKTIFDKEKVNNKKII</sequence>
<dbReference type="AlphaFoldDB" id="A0AAC9LN26"/>
<keyword evidence="2" id="KW-1185">Reference proteome</keyword>
<dbReference type="KEGG" id="lvn:BWR22_09945"/>
<gene>
    <name evidence="1" type="ORF">BWR22_09945</name>
</gene>